<dbReference type="AlphaFoldDB" id="C5BP35"/>
<evidence type="ECO:0000256" key="15">
    <source>
        <dbReference type="ARBA" id="ARBA00049902"/>
    </source>
</evidence>
<comment type="similarity">
    <text evidence="14 16">Belongs to the SEDS family. FtsW subfamily.</text>
</comment>
<feature type="transmembrane region" description="Helical" evidence="16">
    <location>
        <begin position="151"/>
        <end position="168"/>
    </location>
</feature>
<gene>
    <name evidence="16 17" type="primary">ftsW</name>
    <name evidence="17" type="ordered locus">TERTU_3050</name>
</gene>
<dbReference type="NCBIfam" id="TIGR02614">
    <property type="entry name" value="ftsW"/>
    <property type="match status" value="1"/>
</dbReference>
<keyword evidence="9 16" id="KW-0573">Peptidoglycan synthesis</keyword>
<dbReference type="RefSeq" id="WP_015818768.1">
    <property type="nucleotide sequence ID" value="NC_012997.1"/>
</dbReference>
<feature type="transmembrane region" description="Helical" evidence="16">
    <location>
        <begin position="118"/>
        <end position="139"/>
    </location>
</feature>
<evidence type="ECO:0000256" key="14">
    <source>
        <dbReference type="ARBA" id="ARBA00038053"/>
    </source>
</evidence>
<feature type="transmembrane region" description="Helical" evidence="16">
    <location>
        <begin position="313"/>
        <end position="332"/>
    </location>
</feature>
<dbReference type="GO" id="GO:0008955">
    <property type="term" value="F:peptidoglycan glycosyltransferase activity"/>
    <property type="evidence" value="ECO:0007669"/>
    <property type="project" value="UniProtKB-UniRule"/>
</dbReference>
<keyword evidence="13 16" id="KW-0961">Cell wall biogenesis/degradation</keyword>
<evidence type="ECO:0000256" key="8">
    <source>
        <dbReference type="ARBA" id="ARBA00022960"/>
    </source>
</evidence>
<keyword evidence="11 16" id="KW-0472">Membrane</keyword>
<accession>C5BP35</accession>
<sequence length="379" mass="41383">MISQALASISVENTTMDRSLIAAAALLLSVGMVMVASSSMDFAFATYGDPWFFVKKQCLFLCVGILGGAIIASVPTDIWQKYAGVLLLVGLVLLLAVLVPGIGKVVNGSRRWLDLGPVGIQASELAKFCFIIYFASYLARKNEEVKARWAGFFKMVMVLGLAAILLLAEPDFGSAVVLSMTLSCMMFVAGIPVFRFAIIALFGVASMFALAYLSPYRWERIVAFMDPWSRQFDSGYQLVQSLIAFGRGEWFGAGLGNSLQKLFFLPEAHTDFIFAIYAEEFGFVGAILLVVLYGFFVWRMIALARIALSRQKLFSGFLVFGIAGMFAMQAFINMGVASGLLPTKGLTLPLISYGGSSLLICCLLIALVFRVSWEESEIE</sequence>
<comment type="catalytic activity">
    <reaction evidence="15 16">
        <text>[GlcNAc-(1-&gt;4)-Mur2Ac(oyl-L-Ala-gamma-D-Glu-L-Lys-D-Ala-D-Ala)](n)-di-trans,octa-cis-undecaprenyl diphosphate + beta-D-GlcNAc-(1-&gt;4)-Mur2Ac(oyl-L-Ala-gamma-D-Glu-L-Lys-D-Ala-D-Ala)-di-trans,octa-cis-undecaprenyl diphosphate = [GlcNAc-(1-&gt;4)-Mur2Ac(oyl-L-Ala-gamma-D-Glu-L-Lys-D-Ala-D-Ala)](n+1)-di-trans,octa-cis-undecaprenyl diphosphate + di-trans,octa-cis-undecaprenyl diphosphate + H(+)</text>
        <dbReference type="Rhea" id="RHEA:23708"/>
        <dbReference type="Rhea" id="RHEA-COMP:9602"/>
        <dbReference type="Rhea" id="RHEA-COMP:9603"/>
        <dbReference type="ChEBI" id="CHEBI:15378"/>
        <dbReference type="ChEBI" id="CHEBI:58405"/>
        <dbReference type="ChEBI" id="CHEBI:60033"/>
        <dbReference type="ChEBI" id="CHEBI:78435"/>
        <dbReference type="EC" id="2.4.99.28"/>
    </reaction>
</comment>
<dbReference type="PANTHER" id="PTHR30474">
    <property type="entry name" value="CELL CYCLE PROTEIN"/>
    <property type="match status" value="1"/>
</dbReference>
<dbReference type="GO" id="GO:0008360">
    <property type="term" value="P:regulation of cell shape"/>
    <property type="evidence" value="ECO:0007669"/>
    <property type="project" value="UniProtKB-KW"/>
</dbReference>
<dbReference type="HAMAP" id="MF_00913">
    <property type="entry name" value="PGT_FtsW_proteobact"/>
    <property type="match status" value="1"/>
</dbReference>
<dbReference type="GO" id="GO:0005886">
    <property type="term" value="C:plasma membrane"/>
    <property type="evidence" value="ECO:0007669"/>
    <property type="project" value="UniProtKB-SubCell"/>
</dbReference>
<dbReference type="InterPro" id="IPR013437">
    <property type="entry name" value="FtsW"/>
</dbReference>
<evidence type="ECO:0000256" key="6">
    <source>
        <dbReference type="ARBA" id="ARBA00022679"/>
    </source>
</evidence>
<dbReference type="InterPro" id="IPR018365">
    <property type="entry name" value="Cell_cycle_FtsW-rel_CS"/>
</dbReference>
<dbReference type="Proteomes" id="UP000009080">
    <property type="component" value="Chromosome"/>
</dbReference>
<keyword evidence="6 16" id="KW-0808">Transferase</keyword>
<dbReference type="STRING" id="377629.TERTU_3050"/>
<dbReference type="eggNOG" id="COG0772">
    <property type="taxonomic scope" value="Bacteria"/>
</dbReference>
<dbReference type="EMBL" id="CP001614">
    <property type="protein sequence ID" value="ACR12656.1"/>
    <property type="molecule type" value="Genomic_DNA"/>
</dbReference>
<feature type="transmembrane region" description="Helical" evidence="16">
    <location>
        <begin position="352"/>
        <end position="373"/>
    </location>
</feature>
<dbReference type="Pfam" id="PF01098">
    <property type="entry name" value="FTSW_RODA_SPOVE"/>
    <property type="match status" value="1"/>
</dbReference>
<protein>
    <recommendedName>
        <fullName evidence="16">Probable peptidoglycan glycosyltransferase FtsW</fullName>
        <shortName evidence="16">PGT</shortName>
        <ecNumber evidence="16">2.4.99.28</ecNumber>
    </recommendedName>
    <alternativeName>
        <fullName evidence="16">Cell division protein FtsW</fullName>
    </alternativeName>
    <alternativeName>
        <fullName evidence="16">Cell wall polymerase</fullName>
    </alternativeName>
    <alternativeName>
        <fullName evidence="16">Peptidoglycan polymerase</fullName>
        <shortName evidence="16">PG polymerase</shortName>
    </alternativeName>
</protein>
<evidence type="ECO:0000313" key="17">
    <source>
        <dbReference type="EMBL" id="ACR12656.1"/>
    </source>
</evidence>
<keyword evidence="4 16" id="KW-0132">Cell division</keyword>
<proteinExistence type="inferred from homology"/>
<feature type="transmembrane region" description="Helical" evidence="16">
    <location>
        <begin position="20"/>
        <end position="40"/>
    </location>
</feature>
<dbReference type="GO" id="GO:0015648">
    <property type="term" value="F:lipid-linked peptidoglycan transporter activity"/>
    <property type="evidence" value="ECO:0007669"/>
    <property type="project" value="TreeGrafter"/>
</dbReference>
<evidence type="ECO:0000256" key="13">
    <source>
        <dbReference type="ARBA" id="ARBA00023316"/>
    </source>
</evidence>
<dbReference type="InterPro" id="IPR001182">
    <property type="entry name" value="FtsW/RodA"/>
</dbReference>
<dbReference type="KEGG" id="ttu:TERTU_3050"/>
<name>C5BP35_TERTT</name>
<dbReference type="UniPathway" id="UPA00219"/>
<evidence type="ECO:0000256" key="3">
    <source>
        <dbReference type="ARBA" id="ARBA00022475"/>
    </source>
</evidence>
<keyword evidence="16" id="KW-0997">Cell inner membrane</keyword>
<dbReference type="GO" id="GO:0071555">
    <property type="term" value="P:cell wall organization"/>
    <property type="evidence" value="ECO:0007669"/>
    <property type="project" value="UniProtKB-KW"/>
</dbReference>
<evidence type="ECO:0000256" key="9">
    <source>
        <dbReference type="ARBA" id="ARBA00022984"/>
    </source>
</evidence>
<dbReference type="EC" id="2.4.99.28" evidence="16"/>
<reference evidence="17 18" key="1">
    <citation type="journal article" date="2009" name="PLoS ONE">
        <title>The complete genome of Teredinibacter turnerae T7901: an intracellular endosymbiont of marine wood-boring bivalves (shipworms).</title>
        <authorList>
            <person name="Yang J.C."/>
            <person name="Madupu R."/>
            <person name="Durkin A.S."/>
            <person name="Ekborg N.A."/>
            <person name="Pedamallu C.S."/>
            <person name="Hostetler J.B."/>
            <person name="Radune D."/>
            <person name="Toms B.S."/>
            <person name="Henrissat B."/>
            <person name="Coutinho P.M."/>
            <person name="Schwarz S."/>
            <person name="Field L."/>
            <person name="Trindade-Silva A.E."/>
            <person name="Soares C.A.G."/>
            <person name="Elshahawi S."/>
            <person name="Hanora A."/>
            <person name="Schmidt E.W."/>
            <person name="Haygood M.G."/>
            <person name="Posfai J."/>
            <person name="Benner J."/>
            <person name="Madinger C."/>
            <person name="Nove J."/>
            <person name="Anton B."/>
            <person name="Chaudhary K."/>
            <person name="Foster J."/>
            <person name="Holman A."/>
            <person name="Kumar S."/>
            <person name="Lessard P.A."/>
            <person name="Luyten Y.A."/>
            <person name="Slatko B."/>
            <person name="Wood N."/>
            <person name="Wu B."/>
            <person name="Teplitski M."/>
            <person name="Mougous J.D."/>
            <person name="Ward N."/>
            <person name="Eisen J.A."/>
            <person name="Badger J.H."/>
            <person name="Distel D.L."/>
        </authorList>
    </citation>
    <scope>NUCLEOTIDE SEQUENCE [LARGE SCALE GENOMIC DNA]</scope>
    <source>
        <strain evidence="18">ATCC 39867 / T7901</strain>
    </source>
</reference>
<evidence type="ECO:0000256" key="1">
    <source>
        <dbReference type="ARBA" id="ARBA00004651"/>
    </source>
</evidence>
<feature type="transmembrane region" description="Helical" evidence="16">
    <location>
        <begin position="198"/>
        <end position="218"/>
    </location>
</feature>
<feature type="transmembrane region" description="Helical" evidence="16">
    <location>
        <begin position="174"/>
        <end position="191"/>
    </location>
</feature>
<comment type="subcellular location">
    <subcellularLocation>
        <location evidence="16">Cell inner membrane</location>
        <topology evidence="16">Multi-pass membrane protein</topology>
    </subcellularLocation>
    <subcellularLocation>
        <location evidence="1">Cell membrane</location>
        <topology evidence="1">Multi-pass membrane protein</topology>
    </subcellularLocation>
    <text evidence="16">Localizes to the division septum.</text>
</comment>
<comment type="function">
    <text evidence="16">Peptidoglycan polymerase that is essential for cell division.</text>
</comment>
<evidence type="ECO:0000256" key="16">
    <source>
        <dbReference type="HAMAP-Rule" id="MF_00913"/>
    </source>
</evidence>
<dbReference type="PANTHER" id="PTHR30474:SF2">
    <property type="entry name" value="PEPTIDOGLYCAN GLYCOSYLTRANSFERASE FTSW-RELATED"/>
    <property type="match status" value="1"/>
</dbReference>
<evidence type="ECO:0000256" key="10">
    <source>
        <dbReference type="ARBA" id="ARBA00022989"/>
    </source>
</evidence>
<dbReference type="GO" id="GO:0009252">
    <property type="term" value="P:peptidoglycan biosynthetic process"/>
    <property type="evidence" value="ECO:0007669"/>
    <property type="project" value="UniProtKB-UniRule"/>
</dbReference>
<keyword evidence="3 16" id="KW-1003">Cell membrane</keyword>
<evidence type="ECO:0000256" key="12">
    <source>
        <dbReference type="ARBA" id="ARBA00023306"/>
    </source>
</evidence>
<dbReference type="GO" id="GO:0032153">
    <property type="term" value="C:cell division site"/>
    <property type="evidence" value="ECO:0007669"/>
    <property type="project" value="UniProtKB-UniRule"/>
</dbReference>
<evidence type="ECO:0000256" key="11">
    <source>
        <dbReference type="ARBA" id="ARBA00023136"/>
    </source>
</evidence>
<evidence type="ECO:0000313" key="18">
    <source>
        <dbReference type="Proteomes" id="UP000009080"/>
    </source>
</evidence>
<keyword evidence="5 16" id="KW-0328">Glycosyltransferase</keyword>
<evidence type="ECO:0000256" key="7">
    <source>
        <dbReference type="ARBA" id="ARBA00022692"/>
    </source>
</evidence>
<dbReference type="GO" id="GO:0043093">
    <property type="term" value="P:FtsZ-dependent cytokinesis"/>
    <property type="evidence" value="ECO:0007669"/>
    <property type="project" value="UniProtKB-UniRule"/>
</dbReference>
<feature type="transmembrane region" description="Helical" evidence="16">
    <location>
        <begin position="84"/>
        <end position="106"/>
    </location>
</feature>
<evidence type="ECO:0000256" key="5">
    <source>
        <dbReference type="ARBA" id="ARBA00022676"/>
    </source>
</evidence>
<evidence type="ECO:0000256" key="4">
    <source>
        <dbReference type="ARBA" id="ARBA00022618"/>
    </source>
</evidence>
<keyword evidence="10 16" id="KW-1133">Transmembrane helix</keyword>
<keyword evidence="8 16" id="KW-0133">Cell shape</keyword>
<dbReference type="PROSITE" id="PS00428">
    <property type="entry name" value="FTSW_RODA_SPOVE"/>
    <property type="match status" value="1"/>
</dbReference>
<feature type="transmembrane region" description="Helical" evidence="16">
    <location>
        <begin position="281"/>
        <end position="301"/>
    </location>
</feature>
<dbReference type="HOGENOM" id="CLU_029243_1_1_6"/>
<feature type="transmembrane region" description="Helical" evidence="16">
    <location>
        <begin position="52"/>
        <end position="72"/>
    </location>
</feature>
<keyword evidence="12 16" id="KW-0131">Cell cycle</keyword>
<keyword evidence="18" id="KW-1185">Reference proteome</keyword>
<evidence type="ECO:0000256" key="2">
    <source>
        <dbReference type="ARBA" id="ARBA00004752"/>
    </source>
</evidence>
<dbReference type="OrthoDB" id="9768187at2"/>
<organism evidence="17 18">
    <name type="scientific">Teredinibacter turnerae (strain ATCC 39867 / T7901)</name>
    <dbReference type="NCBI Taxonomy" id="377629"/>
    <lineage>
        <taxon>Bacteria</taxon>
        <taxon>Pseudomonadati</taxon>
        <taxon>Pseudomonadota</taxon>
        <taxon>Gammaproteobacteria</taxon>
        <taxon>Cellvibrionales</taxon>
        <taxon>Cellvibrionaceae</taxon>
        <taxon>Teredinibacter</taxon>
    </lineage>
</organism>
<comment type="pathway">
    <text evidence="2 16">Cell wall biogenesis; peptidoglycan biosynthesis.</text>
</comment>
<keyword evidence="7 16" id="KW-0812">Transmembrane</keyword>